<dbReference type="Pfam" id="PF06810">
    <property type="entry name" value="Phage_scaffold"/>
    <property type="match status" value="1"/>
</dbReference>
<proteinExistence type="predicted"/>
<protein>
    <recommendedName>
        <fullName evidence="5">Phage minor structural protein GP20</fullName>
    </recommendedName>
</protein>
<evidence type="ECO:0000256" key="2">
    <source>
        <dbReference type="SAM" id="MobiDB-lite"/>
    </source>
</evidence>
<feature type="coiled-coil region" evidence="1">
    <location>
        <begin position="43"/>
        <end position="86"/>
    </location>
</feature>
<dbReference type="RefSeq" id="WP_209456843.1">
    <property type="nucleotide sequence ID" value="NZ_BAAACS010000012.1"/>
</dbReference>
<organism evidence="3 4">
    <name type="scientific">Metaclostridioides mangenotii</name>
    <dbReference type="NCBI Taxonomy" id="1540"/>
    <lineage>
        <taxon>Bacteria</taxon>
        <taxon>Bacillati</taxon>
        <taxon>Bacillota</taxon>
        <taxon>Clostridia</taxon>
        <taxon>Peptostreptococcales</taxon>
        <taxon>Peptostreptococcaceae</taxon>
        <taxon>Metaclostridioides</taxon>
    </lineage>
</organism>
<name>A0ABS4EBT9_9FIRM</name>
<keyword evidence="1" id="KW-0175">Coiled coil</keyword>
<feature type="region of interest" description="Disordered" evidence="2">
    <location>
        <begin position="160"/>
        <end position="180"/>
    </location>
</feature>
<dbReference type="InterPro" id="IPR009636">
    <property type="entry name" value="SCAF"/>
</dbReference>
<keyword evidence="4" id="KW-1185">Reference proteome</keyword>
<evidence type="ECO:0000313" key="4">
    <source>
        <dbReference type="Proteomes" id="UP000767291"/>
    </source>
</evidence>
<accession>A0ABS4EBT9</accession>
<evidence type="ECO:0008006" key="5">
    <source>
        <dbReference type="Google" id="ProtNLM"/>
    </source>
</evidence>
<evidence type="ECO:0000313" key="3">
    <source>
        <dbReference type="EMBL" id="MBP1855399.1"/>
    </source>
</evidence>
<dbReference type="Proteomes" id="UP000767291">
    <property type="component" value="Unassembled WGS sequence"/>
</dbReference>
<dbReference type="EMBL" id="JAGGJX010000003">
    <property type="protein sequence ID" value="MBP1855399.1"/>
    <property type="molecule type" value="Genomic_DNA"/>
</dbReference>
<comment type="caution">
    <text evidence="3">The sequence shown here is derived from an EMBL/GenBank/DDBJ whole genome shotgun (WGS) entry which is preliminary data.</text>
</comment>
<reference evidence="3 4" key="1">
    <citation type="submission" date="2021-03" db="EMBL/GenBank/DDBJ databases">
        <title>Genomic Encyclopedia of Type Strains, Phase IV (KMG-IV): sequencing the most valuable type-strain genomes for metagenomic binning, comparative biology and taxonomic classification.</title>
        <authorList>
            <person name="Goeker M."/>
        </authorList>
    </citation>
    <scope>NUCLEOTIDE SEQUENCE [LARGE SCALE GENOMIC DNA]</scope>
    <source>
        <strain evidence="3 4">DSM 1289</strain>
    </source>
</reference>
<gene>
    <name evidence="3" type="ORF">J2Z43_001794</name>
</gene>
<evidence type="ECO:0000256" key="1">
    <source>
        <dbReference type="SAM" id="Coils"/>
    </source>
</evidence>
<sequence>MTKKELIELGLSEEDAKKVEEASLNELKSFIPKNRFDEVNASKKQLETDIAERDKQLETLKKAGNVDDLKQQIESLQLENTANKEKYESEMSQVKLDNVIENSLITSKARNTKAVKALLNMDNIKLDGDNIIGLEDQLKQLKEDENSKFMFDLDTKQDKANFKGVNPAEGRTGNTEPDRPLTLTEAIKARLEGNNNE</sequence>